<dbReference type="NCBIfam" id="NF005119">
    <property type="entry name" value="PRK06552.1"/>
    <property type="match status" value="1"/>
</dbReference>
<dbReference type="Proteomes" id="UP000219573">
    <property type="component" value="Unassembled WGS sequence"/>
</dbReference>
<reference evidence="7" key="1">
    <citation type="submission" date="2017-09" db="EMBL/GenBank/DDBJ databases">
        <authorList>
            <person name="Varghese N."/>
            <person name="Submissions S."/>
        </authorList>
    </citation>
    <scope>NUCLEOTIDE SEQUENCE [LARGE SCALE GENOMIC DNA]</scope>
    <source>
        <strain evidence="7">MSL47</strain>
    </source>
</reference>
<keyword evidence="5" id="KW-0119">Carbohydrate metabolism</keyword>
<accession>A0A285GCF8</accession>
<dbReference type="InterPro" id="IPR000887">
    <property type="entry name" value="Aldlse_KDPG_KHG"/>
</dbReference>
<keyword evidence="7" id="KW-1185">Reference proteome</keyword>
<dbReference type="PANTHER" id="PTHR30246:SF1">
    <property type="entry name" value="2-DEHYDRO-3-DEOXY-6-PHOSPHOGALACTONATE ALDOLASE-RELATED"/>
    <property type="match status" value="1"/>
</dbReference>
<dbReference type="OrthoDB" id="9802667at2"/>
<evidence type="ECO:0000256" key="1">
    <source>
        <dbReference type="ARBA" id="ARBA00004761"/>
    </source>
</evidence>
<evidence type="ECO:0000313" key="6">
    <source>
        <dbReference type="EMBL" id="SNY21098.1"/>
    </source>
</evidence>
<sequence length="215" mass="22490">MDKQNKIDAVLESGVVAVLRGTQADKMVKIAQALLAGGVKALEITLDNPAALDIIKELSVELKDTEAIVGAGTVLDAQTARAAILAGSEFVFCPTLNQEVIKVCNRYGKVVIPGVLTPTEMISAYEAGADLVKVFPAGVMGAKYIKSVKGPLSHIPIITTGGINLDNAADFIKAGATAIGAGGSLIDKEAIDQENYQVLTQKAKEFVKVVQEAKN</sequence>
<evidence type="ECO:0000256" key="3">
    <source>
        <dbReference type="ARBA" id="ARBA00011233"/>
    </source>
</evidence>
<proteinExistence type="inferred from homology"/>
<comment type="pathway">
    <text evidence="1">Carbohydrate acid metabolism.</text>
</comment>
<evidence type="ECO:0000256" key="5">
    <source>
        <dbReference type="ARBA" id="ARBA00023277"/>
    </source>
</evidence>
<dbReference type="PANTHER" id="PTHR30246">
    <property type="entry name" value="2-KETO-3-DEOXY-6-PHOSPHOGLUCONATE ALDOLASE"/>
    <property type="match status" value="1"/>
</dbReference>
<keyword evidence="4" id="KW-0456">Lyase</keyword>
<protein>
    <submittedName>
        <fullName evidence="6">2-dehydro-3-deoxyphosphogluconate aldolase / (4S)-4-hydroxy-2-oxoglutarate aldolase</fullName>
    </submittedName>
</protein>
<evidence type="ECO:0000256" key="2">
    <source>
        <dbReference type="ARBA" id="ARBA00006906"/>
    </source>
</evidence>
<dbReference type="NCBIfam" id="TIGR01182">
    <property type="entry name" value="eda"/>
    <property type="match status" value="1"/>
</dbReference>
<name>A0A285GCF8_9FIRM</name>
<organism evidence="6 7">
    <name type="scientific">Orenia metallireducens</name>
    <dbReference type="NCBI Taxonomy" id="1413210"/>
    <lineage>
        <taxon>Bacteria</taxon>
        <taxon>Bacillati</taxon>
        <taxon>Bacillota</taxon>
        <taxon>Clostridia</taxon>
        <taxon>Halanaerobiales</taxon>
        <taxon>Halobacteroidaceae</taxon>
        <taxon>Orenia</taxon>
    </lineage>
</organism>
<dbReference type="EMBL" id="OBDZ01000006">
    <property type="protein sequence ID" value="SNY21098.1"/>
    <property type="molecule type" value="Genomic_DNA"/>
</dbReference>
<evidence type="ECO:0000256" key="4">
    <source>
        <dbReference type="ARBA" id="ARBA00023239"/>
    </source>
</evidence>
<gene>
    <name evidence="6" type="ORF">SAMN06265827_106114</name>
</gene>
<comment type="similarity">
    <text evidence="2">Belongs to the KHG/KDPG aldolase family.</text>
</comment>
<dbReference type="RefSeq" id="WP_097017139.1">
    <property type="nucleotide sequence ID" value="NZ_OBDZ01000006.1"/>
</dbReference>
<comment type="subunit">
    <text evidence="3">Homotrimer.</text>
</comment>
<dbReference type="CDD" id="cd00452">
    <property type="entry name" value="KDPG_aldolase"/>
    <property type="match status" value="1"/>
</dbReference>
<dbReference type="InterPro" id="IPR013785">
    <property type="entry name" value="Aldolase_TIM"/>
</dbReference>
<dbReference type="SUPFAM" id="SSF51569">
    <property type="entry name" value="Aldolase"/>
    <property type="match status" value="1"/>
</dbReference>
<dbReference type="Pfam" id="PF01081">
    <property type="entry name" value="Aldolase"/>
    <property type="match status" value="1"/>
</dbReference>
<dbReference type="Gene3D" id="3.20.20.70">
    <property type="entry name" value="Aldolase class I"/>
    <property type="match status" value="1"/>
</dbReference>
<dbReference type="AlphaFoldDB" id="A0A285GCF8"/>
<dbReference type="GO" id="GO:0016829">
    <property type="term" value="F:lyase activity"/>
    <property type="evidence" value="ECO:0007669"/>
    <property type="project" value="UniProtKB-KW"/>
</dbReference>
<evidence type="ECO:0000313" key="7">
    <source>
        <dbReference type="Proteomes" id="UP000219573"/>
    </source>
</evidence>